<feature type="chain" id="PRO_5042296594" description="Secreted protein" evidence="2">
    <location>
        <begin position="24"/>
        <end position="155"/>
    </location>
</feature>
<feature type="region of interest" description="Disordered" evidence="1">
    <location>
        <begin position="90"/>
        <end position="110"/>
    </location>
</feature>
<dbReference type="EMBL" id="JAUEDM010000001">
    <property type="protein sequence ID" value="KAK3330317.1"/>
    <property type="molecule type" value="Genomic_DNA"/>
</dbReference>
<keyword evidence="4" id="KW-1185">Reference proteome</keyword>
<feature type="signal peptide" evidence="2">
    <location>
        <begin position="1"/>
        <end position="23"/>
    </location>
</feature>
<reference evidence="3" key="1">
    <citation type="journal article" date="2023" name="Mol. Phylogenet. Evol.">
        <title>Genome-scale phylogeny and comparative genomics of the fungal order Sordariales.</title>
        <authorList>
            <person name="Hensen N."/>
            <person name="Bonometti L."/>
            <person name="Westerberg I."/>
            <person name="Brannstrom I.O."/>
            <person name="Guillou S."/>
            <person name="Cros-Aarteil S."/>
            <person name="Calhoun S."/>
            <person name="Haridas S."/>
            <person name="Kuo A."/>
            <person name="Mondo S."/>
            <person name="Pangilinan J."/>
            <person name="Riley R."/>
            <person name="LaButti K."/>
            <person name="Andreopoulos B."/>
            <person name="Lipzen A."/>
            <person name="Chen C."/>
            <person name="Yan M."/>
            <person name="Daum C."/>
            <person name="Ng V."/>
            <person name="Clum A."/>
            <person name="Steindorff A."/>
            <person name="Ohm R.A."/>
            <person name="Martin F."/>
            <person name="Silar P."/>
            <person name="Natvig D.O."/>
            <person name="Lalanne C."/>
            <person name="Gautier V."/>
            <person name="Ament-Velasquez S.L."/>
            <person name="Kruys A."/>
            <person name="Hutchinson M.I."/>
            <person name="Powell A.J."/>
            <person name="Barry K."/>
            <person name="Miller A.N."/>
            <person name="Grigoriev I.V."/>
            <person name="Debuchy R."/>
            <person name="Gladieux P."/>
            <person name="Hiltunen Thoren M."/>
            <person name="Johannesson H."/>
        </authorList>
    </citation>
    <scope>NUCLEOTIDE SEQUENCE</scope>
    <source>
        <strain evidence="3">CBS 118394</strain>
    </source>
</reference>
<accession>A0AAE0MF91</accession>
<reference evidence="3" key="2">
    <citation type="submission" date="2023-06" db="EMBL/GenBank/DDBJ databases">
        <authorList>
            <consortium name="Lawrence Berkeley National Laboratory"/>
            <person name="Haridas S."/>
            <person name="Hensen N."/>
            <person name="Bonometti L."/>
            <person name="Westerberg I."/>
            <person name="Brannstrom I.O."/>
            <person name="Guillou S."/>
            <person name="Cros-Aarteil S."/>
            <person name="Calhoun S."/>
            <person name="Kuo A."/>
            <person name="Mondo S."/>
            <person name="Pangilinan J."/>
            <person name="Riley R."/>
            <person name="Labutti K."/>
            <person name="Andreopoulos B."/>
            <person name="Lipzen A."/>
            <person name="Chen C."/>
            <person name="Yanf M."/>
            <person name="Daum C."/>
            <person name="Ng V."/>
            <person name="Clum A."/>
            <person name="Steindorff A."/>
            <person name="Ohm R."/>
            <person name="Martin F."/>
            <person name="Silar P."/>
            <person name="Natvig D."/>
            <person name="Lalanne C."/>
            <person name="Gautier V."/>
            <person name="Ament-Velasquez S.L."/>
            <person name="Kruys A."/>
            <person name="Hutchinson M.I."/>
            <person name="Powell A.J."/>
            <person name="Barry K."/>
            <person name="Miller A.N."/>
            <person name="Grigoriev I.V."/>
            <person name="Debuchy R."/>
            <person name="Gladieux P."/>
            <person name="Thoren M.H."/>
            <person name="Johannesson H."/>
        </authorList>
    </citation>
    <scope>NUCLEOTIDE SEQUENCE</scope>
    <source>
        <strain evidence="3">CBS 118394</strain>
    </source>
</reference>
<sequence>MAWIKFSIACLRWVLIATHVTNSLVELVVVEFLTASPTGRATKPTENHPTIRSYPLFVDPVWCCQLTDVFTLIDDRIKCSLLSVRSTPSASLTGLNVKPSPTKPPPPKEEEELASDLLTYHLGEQSNPRTVVWLAWSEWLGKMLCRWQPPPKSTQ</sequence>
<evidence type="ECO:0008006" key="5">
    <source>
        <dbReference type="Google" id="ProtNLM"/>
    </source>
</evidence>
<evidence type="ECO:0000313" key="3">
    <source>
        <dbReference type="EMBL" id="KAK3330317.1"/>
    </source>
</evidence>
<evidence type="ECO:0000313" key="4">
    <source>
        <dbReference type="Proteomes" id="UP001283341"/>
    </source>
</evidence>
<evidence type="ECO:0000256" key="2">
    <source>
        <dbReference type="SAM" id="SignalP"/>
    </source>
</evidence>
<organism evidence="3 4">
    <name type="scientific">Apodospora peruviana</name>
    <dbReference type="NCBI Taxonomy" id="516989"/>
    <lineage>
        <taxon>Eukaryota</taxon>
        <taxon>Fungi</taxon>
        <taxon>Dikarya</taxon>
        <taxon>Ascomycota</taxon>
        <taxon>Pezizomycotina</taxon>
        <taxon>Sordariomycetes</taxon>
        <taxon>Sordariomycetidae</taxon>
        <taxon>Sordariales</taxon>
        <taxon>Lasiosphaeriaceae</taxon>
        <taxon>Apodospora</taxon>
    </lineage>
</organism>
<proteinExistence type="predicted"/>
<gene>
    <name evidence="3" type="ORF">B0H66DRAFT_543476</name>
</gene>
<dbReference type="AlphaFoldDB" id="A0AAE0MF91"/>
<protein>
    <recommendedName>
        <fullName evidence="5">Secreted protein</fullName>
    </recommendedName>
</protein>
<name>A0AAE0MF91_9PEZI</name>
<keyword evidence="2" id="KW-0732">Signal</keyword>
<dbReference type="Proteomes" id="UP001283341">
    <property type="component" value="Unassembled WGS sequence"/>
</dbReference>
<evidence type="ECO:0000256" key="1">
    <source>
        <dbReference type="SAM" id="MobiDB-lite"/>
    </source>
</evidence>
<comment type="caution">
    <text evidence="3">The sequence shown here is derived from an EMBL/GenBank/DDBJ whole genome shotgun (WGS) entry which is preliminary data.</text>
</comment>